<dbReference type="Gene3D" id="3.30.420.10">
    <property type="entry name" value="Ribonuclease H-like superfamily/Ribonuclease H"/>
    <property type="match status" value="1"/>
</dbReference>
<reference key="1">
    <citation type="submission" date="2007-01" db="EMBL/GenBank/DDBJ databases">
        <title>The Genome Sequence of Puccinia graminis f. sp. tritici Strain CRL 75-36-700-3.</title>
        <authorList>
            <consortium name="The Broad Institute Genome Sequencing Platform"/>
            <person name="Birren B."/>
            <person name="Lander E."/>
            <person name="Galagan J."/>
            <person name="Nusbaum C."/>
            <person name="Devon K."/>
            <person name="Cuomo C."/>
            <person name="Jaffe D."/>
            <person name="Butler J."/>
            <person name="Alvarez P."/>
            <person name="Gnerre S."/>
            <person name="Grabherr M."/>
            <person name="Mauceli E."/>
            <person name="Brockman W."/>
            <person name="Young S."/>
            <person name="LaButti K."/>
            <person name="Sykes S."/>
            <person name="DeCaprio D."/>
            <person name="Crawford M."/>
            <person name="Koehrsen M."/>
            <person name="Engels R."/>
            <person name="Montgomery P."/>
            <person name="Pearson M."/>
            <person name="Howarth C."/>
            <person name="Larson L."/>
            <person name="White J."/>
            <person name="Zeng Q."/>
            <person name="Kodira C."/>
            <person name="Yandava C."/>
            <person name="Alvarado L."/>
            <person name="O'Leary S."/>
            <person name="Szabo L."/>
            <person name="Dean R."/>
            <person name="Schein J."/>
        </authorList>
    </citation>
    <scope>NUCLEOTIDE SEQUENCE</scope>
    <source>
        <strain>CRL 75-36-700-3</strain>
    </source>
</reference>
<feature type="region of interest" description="Disordered" evidence="1">
    <location>
        <begin position="148"/>
        <end position="173"/>
    </location>
</feature>
<keyword evidence="3" id="KW-1185">Reference proteome</keyword>
<dbReference type="VEuPathDB" id="FungiDB:PGTG_06383"/>
<dbReference type="InterPro" id="IPR036397">
    <property type="entry name" value="RNaseH_sf"/>
</dbReference>
<sequence>MAVNKGRTAQRKRRAREALEKQEEPTLKKKAKPVKPPRPKKTAKPTTPSTSNKNGTLLKPIPINDCGENRNAPILVEDDEISDLQREEIEQRNQANDVVQLLSTLYYDIDSDLDEVEDEDEDEIRNEDILQSLWPLFYSKKDSTSVSTRSLASGGTGYQKPIKNPDLSSKKLIPRPLPSSTKCDYKKNFKKAVGKNNNIMINWLIKTTPENSIPSDSNENEHDDILPSCDRAQAHISSEALECRLAEQLDRYLSSPNKLSSINKITISANKKWAELNLAIIMATATCQDQLKKNPKFRYPKGTIEDLHQFNTLRRQYTISGVKKPSLTASLETAISAIRRAPPPDPNKPPIPRSGIYHARQISQHAGYVMKFKQIKNSKNGNRTNHKSILDDVELRRELFQWASNQTIGAVTPNSFRTHVLNHTFPAFKIEKTISRQTATAWMYKLGFSPQEYKKSIYFDGHERDDVVESRKLYIQRYRELRRLSRIYGTDNLEMATPVDPEVLGDNRETVFIYHDESTVHTKERPGVAWLLPGTSEIRSKNSGRLIHISDFILETTGRLTSLATDNTPSIDAATIIYPGSTGDKWWDMQQLCNQVTEKAIPIFNQTHPTSQAVFVFDCSSAHGAYSPSALRVQSMNLKFGGKQARLRDSIIPFDDPHIPIHLHGQVQKFVYENDHPDPDRAGKPKGVRVILEERGLWQHYTQKARESGQPAFKFKCTTCTTSGFRKDAAERSARLIRQAEANGFFLSEEQCIQELMQAEGTLDPVNPVSPETDHNECSTTTPCCWFRVMQLQSDFQNERPLLQTIIEDAGHICLFLPKFHCELNPIELFWLYIKQAYRQETHTCKAFSDYKALFDRIRKSCPLSTIRKYFRRIDRQISAYEQGYNGPQSAILMKKYTSHRCIPRRAAMQIDMLTS</sequence>
<dbReference type="HOGENOM" id="CLU_005726_6_0_1"/>
<accession>E3K841</accession>
<feature type="compositionally biased region" description="Basic and acidic residues" evidence="1">
    <location>
        <begin position="16"/>
        <end position="27"/>
    </location>
</feature>
<dbReference type="PANTHER" id="PTHR35871">
    <property type="entry name" value="EXPRESSED PROTEIN"/>
    <property type="match status" value="1"/>
</dbReference>
<reference evidence="3" key="2">
    <citation type="journal article" date="2011" name="Proc. Natl. Acad. Sci. U.S.A.">
        <title>Obligate biotrophy features unraveled by the genomic analysis of rust fungi.</title>
        <authorList>
            <person name="Duplessis S."/>
            <person name="Cuomo C.A."/>
            <person name="Lin Y.-C."/>
            <person name="Aerts A."/>
            <person name="Tisserant E."/>
            <person name="Veneault-Fourrey C."/>
            <person name="Joly D.L."/>
            <person name="Hacquard S."/>
            <person name="Amselem J."/>
            <person name="Cantarel B.L."/>
            <person name="Chiu R."/>
            <person name="Coutinho P.M."/>
            <person name="Feau N."/>
            <person name="Field M."/>
            <person name="Frey P."/>
            <person name="Gelhaye E."/>
            <person name="Goldberg J."/>
            <person name="Grabherr M.G."/>
            <person name="Kodira C.D."/>
            <person name="Kohler A."/>
            <person name="Kuees U."/>
            <person name="Lindquist E.A."/>
            <person name="Lucas S.M."/>
            <person name="Mago R."/>
            <person name="Mauceli E."/>
            <person name="Morin E."/>
            <person name="Murat C."/>
            <person name="Pangilinan J.L."/>
            <person name="Park R."/>
            <person name="Pearson M."/>
            <person name="Quesneville H."/>
            <person name="Rouhier N."/>
            <person name="Sakthikumar S."/>
            <person name="Salamov A.A."/>
            <person name="Schmutz J."/>
            <person name="Selles B."/>
            <person name="Shapiro H."/>
            <person name="Tanguay P."/>
            <person name="Tuskan G.A."/>
            <person name="Henrissat B."/>
            <person name="Van de Peer Y."/>
            <person name="Rouze P."/>
            <person name="Ellis J.G."/>
            <person name="Dodds P.N."/>
            <person name="Schein J.E."/>
            <person name="Zhong S."/>
            <person name="Hamelin R.C."/>
            <person name="Grigoriev I.V."/>
            <person name="Szabo L.J."/>
            <person name="Martin F."/>
        </authorList>
    </citation>
    <scope>NUCLEOTIDE SEQUENCE [LARGE SCALE GENOMIC DNA]</scope>
    <source>
        <strain evidence="3">CRL 75-36-700-3 / race SCCL</strain>
    </source>
</reference>
<dbReference type="GO" id="GO:0003676">
    <property type="term" value="F:nucleic acid binding"/>
    <property type="evidence" value="ECO:0007669"/>
    <property type="project" value="InterPro"/>
</dbReference>
<feature type="compositionally biased region" description="Low complexity" evidence="1">
    <location>
        <begin position="44"/>
        <end position="53"/>
    </location>
</feature>
<dbReference type="OrthoDB" id="2449121at2759"/>
<evidence type="ECO:0000313" key="3">
    <source>
        <dbReference type="Proteomes" id="UP000008783"/>
    </source>
</evidence>
<feature type="region of interest" description="Disordered" evidence="1">
    <location>
        <begin position="1"/>
        <end position="65"/>
    </location>
</feature>
<evidence type="ECO:0008006" key="4">
    <source>
        <dbReference type="Google" id="ProtNLM"/>
    </source>
</evidence>
<protein>
    <recommendedName>
        <fullName evidence="4">Tc1-like transposase DDE domain-containing protein</fullName>
    </recommendedName>
</protein>
<dbReference type="AlphaFoldDB" id="E3K841"/>
<proteinExistence type="predicted"/>
<dbReference type="STRING" id="418459.E3K841"/>
<dbReference type="InParanoid" id="E3K841"/>
<dbReference type="RefSeq" id="XP_003324846.2">
    <property type="nucleotide sequence ID" value="XM_003324798.2"/>
</dbReference>
<evidence type="ECO:0000256" key="1">
    <source>
        <dbReference type="SAM" id="MobiDB-lite"/>
    </source>
</evidence>
<dbReference type="Proteomes" id="UP000008783">
    <property type="component" value="Unassembled WGS sequence"/>
</dbReference>
<evidence type="ECO:0000313" key="2">
    <source>
        <dbReference type="EMBL" id="EFP80427.2"/>
    </source>
</evidence>
<gene>
    <name evidence="2" type="ORF">PGTG_06383</name>
</gene>
<dbReference type="PANTHER" id="PTHR35871:SF1">
    <property type="entry name" value="CXC1-LIKE CYSTEINE CLUSTER ASSOCIATED WITH KDZ TRANSPOSASES DOMAIN-CONTAINING PROTEIN"/>
    <property type="match status" value="1"/>
</dbReference>
<dbReference type="EMBL" id="DS178275">
    <property type="protein sequence ID" value="EFP80427.2"/>
    <property type="molecule type" value="Genomic_DNA"/>
</dbReference>
<dbReference type="eggNOG" id="ENOG502RT6R">
    <property type="taxonomic scope" value="Eukaryota"/>
</dbReference>
<dbReference type="GeneID" id="10539436"/>
<organism evidence="2 3">
    <name type="scientific">Puccinia graminis f. sp. tritici (strain CRL 75-36-700-3 / race SCCL)</name>
    <name type="common">Black stem rust fungus</name>
    <dbReference type="NCBI Taxonomy" id="418459"/>
    <lineage>
        <taxon>Eukaryota</taxon>
        <taxon>Fungi</taxon>
        <taxon>Dikarya</taxon>
        <taxon>Basidiomycota</taxon>
        <taxon>Pucciniomycotina</taxon>
        <taxon>Pucciniomycetes</taxon>
        <taxon>Pucciniales</taxon>
        <taxon>Pucciniaceae</taxon>
        <taxon>Puccinia</taxon>
    </lineage>
</organism>
<feature type="compositionally biased region" description="Basic residues" evidence="1">
    <location>
        <begin position="28"/>
        <end position="43"/>
    </location>
</feature>
<name>E3K841_PUCGT</name>
<dbReference type="KEGG" id="pgr:PGTG_06383"/>